<dbReference type="EMBL" id="FXAH01000005">
    <property type="protein sequence ID" value="SMF30227.1"/>
    <property type="molecule type" value="Genomic_DNA"/>
</dbReference>
<name>A0A1X7EA14_TRICW</name>
<dbReference type="GO" id="GO:0005737">
    <property type="term" value="C:cytoplasm"/>
    <property type="evidence" value="ECO:0007669"/>
    <property type="project" value="UniProtKB-SubCell"/>
</dbReference>
<evidence type="ECO:0000256" key="3">
    <source>
        <dbReference type="ARBA" id="ARBA00023295"/>
    </source>
</evidence>
<protein>
    <recommendedName>
        <fullName evidence="4">Sucrose-6-phosphate hydrolase</fullName>
        <ecNumber evidence="4">3.2.1.26</ecNumber>
    </recommendedName>
    <alternativeName>
        <fullName evidence="5">Invertase</fullName>
    </alternativeName>
</protein>
<dbReference type="AlphaFoldDB" id="A0A1X7EA14"/>
<dbReference type="GeneID" id="95553813"/>
<dbReference type="RefSeq" id="WP_085227369.1">
    <property type="nucleotide sequence ID" value="NZ_BSQD01000004.1"/>
</dbReference>
<dbReference type="Gene3D" id="2.115.10.20">
    <property type="entry name" value="Glycosyl hydrolase domain, family 43"/>
    <property type="match status" value="1"/>
</dbReference>
<evidence type="ECO:0000313" key="9">
    <source>
        <dbReference type="Proteomes" id="UP000192911"/>
    </source>
</evidence>
<comment type="pathway">
    <text evidence="5">Glycan biosynthesis; sucrose metabolism.</text>
</comment>
<dbReference type="Pfam" id="PF00251">
    <property type="entry name" value="Glyco_hydro_32N"/>
    <property type="match status" value="1"/>
</dbReference>
<comment type="catalytic activity">
    <reaction evidence="4">
        <text>Hydrolysis of terminal non-reducing beta-D-fructofuranoside residues in beta-D-fructofuranosides.</text>
        <dbReference type="EC" id="3.2.1.26"/>
    </reaction>
</comment>
<dbReference type="PANTHER" id="PTHR43101:SF1">
    <property type="entry name" value="BETA-FRUCTOSIDASE"/>
    <property type="match status" value="1"/>
</dbReference>
<comment type="subcellular location">
    <subcellularLocation>
        <location evidence="5">Cytoplasm</location>
    </subcellularLocation>
</comment>
<evidence type="ECO:0000256" key="2">
    <source>
        <dbReference type="ARBA" id="ARBA00022801"/>
    </source>
</evidence>
<dbReference type="GO" id="GO:0005985">
    <property type="term" value="P:sucrose metabolic process"/>
    <property type="evidence" value="ECO:0007669"/>
    <property type="project" value="UniProtKB-UniPathway"/>
</dbReference>
<comment type="function">
    <text evidence="5">Enables the bacterium to metabolize sucrose as a sole carbon source.</text>
</comment>
<dbReference type="InterPro" id="IPR013148">
    <property type="entry name" value="Glyco_hydro_32_N"/>
</dbReference>
<dbReference type="SUPFAM" id="SSF75005">
    <property type="entry name" value="Arabinanase/levansucrase/invertase"/>
    <property type="match status" value="1"/>
</dbReference>
<dbReference type="Proteomes" id="UP000192911">
    <property type="component" value="Unassembled WGS sequence"/>
</dbReference>
<dbReference type="PANTHER" id="PTHR43101">
    <property type="entry name" value="BETA-FRUCTOSIDASE"/>
    <property type="match status" value="1"/>
</dbReference>
<keyword evidence="3 4" id="KW-0326">Glycosidase</keyword>
<evidence type="ECO:0000256" key="5">
    <source>
        <dbReference type="RuleBase" id="RU365015"/>
    </source>
</evidence>
<feature type="domain" description="Glycosyl hydrolase family 32 C-terminal" evidence="7">
    <location>
        <begin position="324"/>
        <end position="449"/>
    </location>
</feature>
<dbReference type="InterPro" id="IPR006232">
    <property type="entry name" value="Suc6P_hydrolase"/>
</dbReference>
<dbReference type="InterPro" id="IPR001362">
    <property type="entry name" value="Glyco_hydro_32"/>
</dbReference>
<evidence type="ECO:0000256" key="4">
    <source>
        <dbReference type="RuleBase" id="RU362110"/>
    </source>
</evidence>
<keyword evidence="5" id="KW-0963">Cytoplasm</keyword>
<evidence type="ECO:0000259" key="7">
    <source>
        <dbReference type="Pfam" id="PF08244"/>
    </source>
</evidence>
<dbReference type="Gene3D" id="2.60.120.560">
    <property type="entry name" value="Exo-inulinase, domain 1"/>
    <property type="match status" value="1"/>
</dbReference>
<dbReference type="InterPro" id="IPR023296">
    <property type="entry name" value="Glyco_hydro_beta-prop_sf"/>
</dbReference>
<keyword evidence="2 4" id="KW-0378">Hydrolase</keyword>
<dbReference type="CDD" id="cd18623">
    <property type="entry name" value="GH32_ScrB-like"/>
    <property type="match status" value="1"/>
</dbReference>
<dbReference type="InterPro" id="IPR018053">
    <property type="entry name" value="Glyco_hydro_32_AS"/>
</dbReference>
<feature type="domain" description="Glycosyl hydrolase family 32 N-terminal" evidence="6">
    <location>
        <begin position="19"/>
        <end position="319"/>
    </location>
</feature>
<evidence type="ECO:0000259" key="6">
    <source>
        <dbReference type="Pfam" id="PF00251"/>
    </source>
</evidence>
<organism evidence="8 9">
    <name type="scientific">Trinickia caryophylli</name>
    <name type="common">Paraburkholderia caryophylli</name>
    <dbReference type="NCBI Taxonomy" id="28094"/>
    <lineage>
        <taxon>Bacteria</taxon>
        <taxon>Pseudomonadati</taxon>
        <taxon>Pseudomonadota</taxon>
        <taxon>Betaproteobacteria</taxon>
        <taxon>Burkholderiales</taxon>
        <taxon>Burkholderiaceae</taxon>
        <taxon>Trinickia</taxon>
    </lineage>
</organism>
<dbReference type="InterPro" id="IPR013189">
    <property type="entry name" value="Glyco_hydro_32_C"/>
</dbReference>
<dbReference type="InterPro" id="IPR051214">
    <property type="entry name" value="GH32_Enzymes"/>
</dbReference>
<keyword evidence="5" id="KW-0119">Carbohydrate metabolism</keyword>
<dbReference type="NCBIfam" id="TIGR01322">
    <property type="entry name" value="scrB_fam"/>
    <property type="match status" value="1"/>
</dbReference>
<dbReference type="EC" id="3.2.1.26" evidence="4"/>
<dbReference type="GO" id="GO:0004564">
    <property type="term" value="F:beta-fructofuranosidase activity"/>
    <property type="evidence" value="ECO:0007669"/>
    <property type="project" value="UniProtKB-EC"/>
</dbReference>
<evidence type="ECO:0000256" key="1">
    <source>
        <dbReference type="ARBA" id="ARBA00009902"/>
    </source>
</evidence>
<dbReference type="OrthoDB" id="9801455at2"/>
<dbReference type="SMART" id="SM00640">
    <property type="entry name" value="Glyco_32"/>
    <property type="match status" value="1"/>
</dbReference>
<dbReference type="InterPro" id="IPR013320">
    <property type="entry name" value="ConA-like_dom_sf"/>
</dbReference>
<dbReference type="PROSITE" id="PS00609">
    <property type="entry name" value="GLYCOSYL_HYDROL_F32"/>
    <property type="match status" value="1"/>
</dbReference>
<keyword evidence="9" id="KW-1185">Reference proteome</keyword>
<dbReference type="Pfam" id="PF08244">
    <property type="entry name" value="Glyco_hydro_32C"/>
    <property type="match status" value="1"/>
</dbReference>
<sequence length="490" mass="54884">MHNPPVFAFVEDRWRQSFHLCPPRGLINDPNGLIHWGGAYHVFYQWNPDGCEHLNKHWGHVRTTDFVHWEALPTALAPDAAYDSHGCYSGSAVDLGYAMALLYTGNVRDAAGDRSSFQCLALSSDGIQFEKLGPVIAGAPPGYSGHFRDPKVWRQRGAWHAVIGAQRAADSKGTVVLARSEDLRDWRMIGELLRPEASCYMVECPDLFELDGTTVLICCRQTVDTRNGVMSRADIASYTLGNLELDRAEFAHGGFRPLDRGFDFYAPQTLRSPDGRRLMIGWMGLPLRPETPTAPFGWTHCLTMPRELALEQGHLRQRPLRELTALRGDAVRMPSIRVDAGGKAALPHAPGDAWELDLSFDAGSDDGWTLHILESDEQVLRLAYDGSRRMLALVRHCPVAGQFDERSECAFEAGVTRIQAFVDRSSVEIFVNDGEEVFTTRCYPSGETAAPYLTAKRPLRLHAIDMWPIRHVHVRPDQRTPTTKSKRRET</sequence>
<dbReference type="SUPFAM" id="SSF49899">
    <property type="entry name" value="Concanavalin A-like lectins/glucanases"/>
    <property type="match status" value="1"/>
</dbReference>
<gene>
    <name evidence="8" type="ORF">SAMN06295900_105104</name>
</gene>
<evidence type="ECO:0000313" key="8">
    <source>
        <dbReference type="EMBL" id="SMF30227.1"/>
    </source>
</evidence>
<comment type="similarity">
    <text evidence="1 4">Belongs to the glycosyl hydrolase 32 family.</text>
</comment>
<accession>A0A1X7EA14</accession>
<dbReference type="UniPathway" id="UPA00238"/>
<dbReference type="STRING" id="28094.SAMN06295900_105104"/>
<reference evidence="9" key="1">
    <citation type="submission" date="2017-04" db="EMBL/GenBank/DDBJ databases">
        <authorList>
            <person name="Varghese N."/>
            <person name="Submissions S."/>
        </authorList>
    </citation>
    <scope>NUCLEOTIDE SEQUENCE [LARGE SCALE GENOMIC DNA]</scope>
    <source>
        <strain evidence="9">Ballard 720</strain>
    </source>
</reference>
<proteinExistence type="inferred from homology"/>